<feature type="transmembrane region" description="Helical" evidence="7">
    <location>
        <begin position="105"/>
        <end position="123"/>
    </location>
</feature>
<dbReference type="PANTHER" id="PTHR28286">
    <property type="match status" value="1"/>
</dbReference>
<organism evidence="8 9">
    <name type="scientific">Vanrija albida</name>
    <dbReference type="NCBI Taxonomy" id="181172"/>
    <lineage>
        <taxon>Eukaryota</taxon>
        <taxon>Fungi</taxon>
        <taxon>Dikarya</taxon>
        <taxon>Basidiomycota</taxon>
        <taxon>Agaricomycotina</taxon>
        <taxon>Tremellomycetes</taxon>
        <taxon>Trichosporonales</taxon>
        <taxon>Trichosporonaceae</taxon>
        <taxon>Vanrija</taxon>
    </lineage>
</organism>
<evidence type="ECO:0000256" key="6">
    <source>
        <dbReference type="SAM" id="MobiDB-lite"/>
    </source>
</evidence>
<comment type="subcellular location">
    <subcellularLocation>
        <location evidence="1">Membrane</location>
        <topology evidence="1">Multi-pass membrane protein</topology>
    </subcellularLocation>
</comment>
<gene>
    <name evidence="8" type="ORF">Q8F55_004821</name>
</gene>
<evidence type="ECO:0000256" key="5">
    <source>
        <dbReference type="ARBA" id="ARBA00023136"/>
    </source>
</evidence>
<dbReference type="Proteomes" id="UP001565368">
    <property type="component" value="Unassembled WGS sequence"/>
</dbReference>
<keyword evidence="5 7" id="KW-0472">Membrane</keyword>
<dbReference type="PRINTS" id="PR00251">
    <property type="entry name" value="BACTRLOPSIN"/>
</dbReference>
<dbReference type="SMART" id="SM01021">
    <property type="entry name" value="Bac_rhodopsin"/>
    <property type="match status" value="1"/>
</dbReference>
<feature type="compositionally biased region" description="Low complexity" evidence="6">
    <location>
        <begin position="306"/>
        <end position="336"/>
    </location>
</feature>
<feature type="transmembrane region" description="Helical" evidence="7">
    <location>
        <begin position="135"/>
        <end position="154"/>
    </location>
</feature>
<dbReference type="CDD" id="cd15239">
    <property type="entry name" value="7tm_YRO2_fungal-like"/>
    <property type="match status" value="1"/>
</dbReference>
<dbReference type="InterPro" id="IPR043476">
    <property type="entry name" value="Yro2-like_7TM"/>
</dbReference>
<evidence type="ECO:0000256" key="7">
    <source>
        <dbReference type="SAM" id="Phobius"/>
    </source>
</evidence>
<feature type="transmembrane region" description="Helical" evidence="7">
    <location>
        <begin position="195"/>
        <end position="218"/>
    </location>
</feature>
<sequence length="349" mass="37512">MPATPLLPRNDALELNPPTGADIHLTTPGSSFLWAMFALVLFVDLAVAVWTTRVVRASRVWHHFVVINLSIMAVAYFSMASDLGWTPVRTEFGHYQGEGLPRQIFWVRYVDWILSVIFLVLPATLASPLNLGDTLAAVFLAVLTYTLRLVGALTPSTYKWGFFTMSLASSWALLGYLVLPVRRGAATLGGDYGRLSALFAGSAVLFLGVLHPICWALAEGGNVISVTSEMVFYAVIDVLLRPVGLTFFLYRLGALDTRVLGLTAGKYTLDGGVAGTLEHSEKAFRMPHVPHFPKVVPRRGKHDEAPATTPAATTPAATTPVAANPVAANPVAANPPRLSGATVHEQTPA</sequence>
<feature type="transmembrane region" description="Helical" evidence="7">
    <location>
        <begin position="160"/>
        <end position="179"/>
    </location>
</feature>
<evidence type="ECO:0000313" key="8">
    <source>
        <dbReference type="EMBL" id="KAL1408024.1"/>
    </source>
</evidence>
<reference evidence="8 9" key="1">
    <citation type="submission" date="2023-08" db="EMBL/GenBank/DDBJ databases">
        <title>Annotated Genome Sequence of Vanrija albida AlHP1.</title>
        <authorList>
            <person name="Herzog R."/>
        </authorList>
    </citation>
    <scope>NUCLEOTIDE SEQUENCE [LARGE SCALE GENOMIC DNA]</scope>
    <source>
        <strain evidence="8 9">AlHP1</strain>
    </source>
</reference>
<evidence type="ECO:0000256" key="1">
    <source>
        <dbReference type="ARBA" id="ARBA00004141"/>
    </source>
</evidence>
<comment type="caution">
    <text evidence="8">The sequence shown here is derived from an EMBL/GenBank/DDBJ whole genome shotgun (WGS) entry which is preliminary data.</text>
</comment>
<name>A0ABR3PZW5_9TREE</name>
<keyword evidence="9" id="KW-1185">Reference proteome</keyword>
<dbReference type="InterPro" id="IPR001425">
    <property type="entry name" value="Arc/bac/fun_rhodopsins"/>
</dbReference>
<evidence type="ECO:0000256" key="3">
    <source>
        <dbReference type="ARBA" id="ARBA00022692"/>
    </source>
</evidence>
<feature type="transmembrane region" description="Helical" evidence="7">
    <location>
        <begin position="32"/>
        <end position="52"/>
    </location>
</feature>
<feature type="region of interest" description="Disordered" evidence="6">
    <location>
        <begin position="295"/>
        <end position="349"/>
    </location>
</feature>
<comment type="similarity">
    <text evidence="2">Belongs to the archaeal/bacterial/fungal opsin family.</text>
</comment>
<dbReference type="SUPFAM" id="SSF81321">
    <property type="entry name" value="Family A G protein-coupled receptor-like"/>
    <property type="match status" value="1"/>
</dbReference>
<keyword evidence="4 7" id="KW-1133">Transmembrane helix</keyword>
<feature type="transmembrane region" description="Helical" evidence="7">
    <location>
        <begin position="64"/>
        <end position="85"/>
    </location>
</feature>
<dbReference type="PANTHER" id="PTHR28286:SF1">
    <property type="entry name" value="30 KDA HEAT SHOCK PROTEIN-RELATED"/>
    <property type="match status" value="1"/>
</dbReference>
<evidence type="ECO:0000313" key="9">
    <source>
        <dbReference type="Proteomes" id="UP001565368"/>
    </source>
</evidence>
<dbReference type="Gene3D" id="1.20.1070.10">
    <property type="entry name" value="Rhodopsin 7-helix transmembrane proteins"/>
    <property type="match status" value="1"/>
</dbReference>
<protein>
    <submittedName>
        <fullName evidence="8">Uncharacterized protein</fullName>
    </submittedName>
</protein>
<evidence type="ECO:0000256" key="4">
    <source>
        <dbReference type="ARBA" id="ARBA00022989"/>
    </source>
</evidence>
<feature type="transmembrane region" description="Helical" evidence="7">
    <location>
        <begin position="230"/>
        <end position="250"/>
    </location>
</feature>
<keyword evidence="3 7" id="KW-0812">Transmembrane</keyword>
<proteinExistence type="inferred from homology"/>
<dbReference type="Pfam" id="PF01036">
    <property type="entry name" value="Bac_rhodopsin"/>
    <property type="match status" value="1"/>
</dbReference>
<dbReference type="EMBL" id="JBBXJM010000004">
    <property type="protein sequence ID" value="KAL1408024.1"/>
    <property type="molecule type" value="Genomic_DNA"/>
</dbReference>
<dbReference type="GeneID" id="95985864"/>
<dbReference type="RefSeq" id="XP_069207968.1">
    <property type="nucleotide sequence ID" value="XM_069353326.1"/>
</dbReference>
<evidence type="ECO:0000256" key="2">
    <source>
        <dbReference type="ARBA" id="ARBA00008130"/>
    </source>
</evidence>
<accession>A0ABR3PZW5</accession>